<dbReference type="InterPro" id="IPR054632">
    <property type="entry name" value="Aroma_sacti_dom"/>
</dbReference>
<comment type="caution">
    <text evidence="1">The sequence shown here is derived from an EMBL/GenBank/DDBJ whole genome shotgun (WGS) entry which is preliminary data.</text>
</comment>
<organism evidence="1 2">
    <name type="scientific">Kibdelosporangium aridum</name>
    <dbReference type="NCBI Taxonomy" id="2030"/>
    <lineage>
        <taxon>Bacteria</taxon>
        <taxon>Bacillati</taxon>
        <taxon>Actinomycetota</taxon>
        <taxon>Actinomycetes</taxon>
        <taxon>Pseudonocardiales</taxon>
        <taxon>Pseudonocardiaceae</taxon>
        <taxon>Kibdelosporangium</taxon>
    </lineage>
</organism>
<sequence length="67" mass="7267">MTTEQDATLHALAAAGFPVDKFSEEQCAVFRELSAPELELILDIKRRLDAVEPEVQAHSVVAGAALF</sequence>
<dbReference type="Proteomes" id="UP000287547">
    <property type="component" value="Unassembled WGS sequence"/>
</dbReference>
<reference evidence="1 2" key="1">
    <citation type="submission" date="2018-05" db="EMBL/GenBank/DDBJ databases">
        <title>Evolution of GPA BGCs.</title>
        <authorList>
            <person name="Waglechner N."/>
            <person name="Wright G.D."/>
        </authorList>
    </citation>
    <scope>NUCLEOTIDE SEQUENCE [LARGE SCALE GENOMIC DNA]</scope>
    <source>
        <strain evidence="1 2">A82846</strain>
    </source>
</reference>
<proteinExistence type="predicted"/>
<dbReference type="EMBL" id="QHKI01000037">
    <property type="protein sequence ID" value="RSM78149.1"/>
    <property type="molecule type" value="Genomic_DNA"/>
</dbReference>
<dbReference type="OrthoDB" id="4318602at2"/>
<protein>
    <submittedName>
        <fullName evidence="1">Uncharacterized protein</fullName>
    </submittedName>
</protein>
<dbReference type="RefSeq" id="WP_037268532.1">
    <property type="nucleotide sequence ID" value="NZ_QHKI01000037.1"/>
</dbReference>
<name>A0A428Z0X7_KIBAR</name>
<dbReference type="AlphaFoldDB" id="A0A428Z0X7"/>
<evidence type="ECO:0000313" key="1">
    <source>
        <dbReference type="EMBL" id="RSM78149.1"/>
    </source>
</evidence>
<accession>A0A428Z0X7</accession>
<evidence type="ECO:0000313" key="2">
    <source>
        <dbReference type="Proteomes" id="UP000287547"/>
    </source>
</evidence>
<dbReference type="NCBIfam" id="NF045560">
    <property type="entry name" value="aroma_sacti_dom"/>
    <property type="match status" value="1"/>
</dbReference>
<gene>
    <name evidence="1" type="ORF">DMH04_33860</name>
</gene>